<evidence type="ECO:0000313" key="2">
    <source>
        <dbReference type="Proteomes" id="UP000060787"/>
    </source>
</evidence>
<name>A0A0S2F8A5_LYSAN</name>
<gene>
    <name evidence="1" type="ORF">LA76x_1625</name>
</gene>
<dbReference type="EMBL" id="CP011129">
    <property type="protein sequence ID" value="ALN79781.1"/>
    <property type="molecule type" value="Genomic_DNA"/>
</dbReference>
<sequence length="144" mass="15022">MREPATIVVAAGYRGVAAGAPQCPVQAVKRLSDFRTRLGVLRDRAGWHEDIGRALVRTAGTLRWRPAYGPHPGLQGGCVARRSCAVAACAAPTPSSLAVAVRRFALAKAEVDPEGGPQGCGPFFIGTGMSRMKNPCVCIARAGP</sequence>
<dbReference type="KEGG" id="lab:LA76x_1625"/>
<dbReference type="AlphaFoldDB" id="A0A0S2F8A5"/>
<evidence type="ECO:0000313" key="1">
    <source>
        <dbReference type="EMBL" id="ALN79781.1"/>
    </source>
</evidence>
<organism evidence="1 2">
    <name type="scientific">Lysobacter antibioticus</name>
    <dbReference type="NCBI Taxonomy" id="84531"/>
    <lineage>
        <taxon>Bacteria</taxon>
        <taxon>Pseudomonadati</taxon>
        <taxon>Pseudomonadota</taxon>
        <taxon>Gammaproteobacteria</taxon>
        <taxon>Lysobacterales</taxon>
        <taxon>Lysobacteraceae</taxon>
        <taxon>Lysobacter</taxon>
    </lineage>
</organism>
<dbReference type="Proteomes" id="UP000060787">
    <property type="component" value="Chromosome"/>
</dbReference>
<proteinExistence type="predicted"/>
<accession>A0A0S2F8A5</accession>
<protein>
    <submittedName>
        <fullName evidence="1">Uncharacterized protein</fullName>
    </submittedName>
</protein>
<reference evidence="1 2" key="1">
    <citation type="journal article" date="2015" name="BMC Genomics">
        <title>Comparative genomics and metabolic profiling of the genus Lysobacter.</title>
        <authorList>
            <person name="de Bruijn I."/>
            <person name="Cheng X."/>
            <person name="de Jager V."/>
            <person name="Exposito R.G."/>
            <person name="Watrous J."/>
            <person name="Patel N."/>
            <person name="Postma J."/>
            <person name="Dorrestein P.C."/>
            <person name="Kobayashi D."/>
            <person name="Raaijmakers J.M."/>
        </authorList>
    </citation>
    <scope>NUCLEOTIDE SEQUENCE [LARGE SCALE GENOMIC DNA]</scope>
    <source>
        <strain evidence="1 2">76</strain>
    </source>
</reference>
<keyword evidence="2" id="KW-1185">Reference proteome</keyword>
<dbReference type="PATRIC" id="fig|84531.8.peg.1655"/>